<reference evidence="8" key="1">
    <citation type="submission" date="2025-08" db="UniProtKB">
        <authorList>
            <consortium name="RefSeq"/>
        </authorList>
    </citation>
    <scope>IDENTIFICATION</scope>
</reference>
<name>A0A6I9RD31_ELAGV</name>
<dbReference type="PROSITE" id="PS51294">
    <property type="entry name" value="HTH_MYB"/>
    <property type="match status" value="1"/>
</dbReference>
<dbReference type="PANTHER" id="PTHR31314">
    <property type="entry name" value="MYB FAMILY TRANSCRIPTION FACTOR PHL7-LIKE"/>
    <property type="match status" value="1"/>
</dbReference>
<dbReference type="Proteomes" id="UP000504607">
    <property type="component" value="Chromosome 6"/>
</dbReference>
<keyword evidence="7" id="KW-1185">Reference proteome</keyword>
<feature type="compositionally biased region" description="Basic and acidic residues" evidence="5">
    <location>
        <begin position="1"/>
        <end position="21"/>
    </location>
</feature>
<evidence type="ECO:0000256" key="4">
    <source>
        <dbReference type="ARBA" id="ARBA00023242"/>
    </source>
</evidence>
<gene>
    <name evidence="8" type="primary">LOC105047388</name>
</gene>
<dbReference type="GO" id="GO:0003677">
    <property type="term" value="F:DNA binding"/>
    <property type="evidence" value="ECO:0007669"/>
    <property type="project" value="UniProtKB-KW"/>
</dbReference>
<dbReference type="RefSeq" id="XP_010924608.2">
    <property type="nucleotide sequence ID" value="XM_010926306.3"/>
</dbReference>
<evidence type="ECO:0000259" key="6">
    <source>
        <dbReference type="PROSITE" id="PS51294"/>
    </source>
</evidence>
<organism evidence="7 8">
    <name type="scientific">Elaeis guineensis var. tenera</name>
    <name type="common">Oil palm</name>
    <dbReference type="NCBI Taxonomy" id="51953"/>
    <lineage>
        <taxon>Eukaryota</taxon>
        <taxon>Viridiplantae</taxon>
        <taxon>Streptophyta</taxon>
        <taxon>Embryophyta</taxon>
        <taxon>Tracheophyta</taxon>
        <taxon>Spermatophyta</taxon>
        <taxon>Magnoliopsida</taxon>
        <taxon>Liliopsida</taxon>
        <taxon>Arecaceae</taxon>
        <taxon>Arecoideae</taxon>
        <taxon>Cocoseae</taxon>
        <taxon>Elaeidinae</taxon>
        <taxon>Elaeis</taxon>
    </lineage>
</organism>
<dbReference type="NCBIfam" id="TIGR01557">
    <property type="entry name" value="myb_SHAQKYF"/>
    <property type="match status" value="1"/>
</dbReference>
<accession>A0A6I9RD31</accession>
<protein>
    <submittedName>
        <fullName evidence="8">Uncharacterized protein LOC105047388</fullName>
    </submittedName>
</protein>
<feature type="domain" description="HTH myb-type" evidence="6">
    <location>
        <begin position="105"/>
        <end position="165"/>
    </location>
</feature>
<evidence type="ECO:0000256" key="5">
    <source>
        <dbReference type="SAM" id="MobiDB-lite"/>
    </source>
</evidence>
<keyword evidence="3" id="KW-0804">Transcription</keyword>
<dbReference type="InterPro" id="IPR001005">
    <property type="entry name" value="SANT/Myb"/>
</dbReference>
<dbReference type="AlphaFoldDB" id="A0A6I9RD31"/>
<proteinExistence type="predicted"/>
<feature type="compositionally biased region" description="Basic and acidic residues" evidence="5">
    <location>
        <begin position="45"/>
        <end position="67"/>
    </location>
</feature>
<dbReference type="InParanoid" id="A0A6I9RD31"/>
<dbReference type="PANTHER" id="PTHR31314:SF174">
    <property type="entry name" value="OS02G0241200 PROTEIN"/>
    <property type="match status" value="1"/>
</dbReference>
<evidence type="ECO:0000313" key="7">
    <source>
        <dbReference type="Proteomes" id="UP000504607"/>
    </source>
</evidence>
<dbReference type="InterPro" id="IPR017930">
    <property type="entry name" value="Myb_dom"/>
</dbReference>
<evidence type="ECO:0000256" key="2">
    <source>
        <dbReference type="ARBA" id="ARBA00023125"/>
    </source>
</evidence>
<evidence type="ECO:0000313" key="8">
    <source>
        <dbReference type="RefSeq" id="XP_010924608.2"/>
    </source>
</evidence>
<sequence>MKMGGDRGKEVVEIHDDEESRVGINQPTENKRPQPTFDLNEEVAENGRGEKEENGLENGERTTETEGGRTSSDSSSTNNNCSKNDGGNAIEGSEEWTTTVRKYRRSKMPRLRWTPDLHFAFLNAVERLGGQERATPKLVLQTMNVRGLSIAHVKSHLQMYRSKKLDNSKRGRNVFPSSVISLADANRPRDHISNLFYQRIFSSQPLRMESGGPFSQRNDLEEYRCCHLLQRSQAQQSNDLKNFNSGHQDWAFNQQMTSRINPIHDQGQARGLLHDLNLRKDGQPSTSHLFDVRDAITGNLNARATHQFLWERRWRSSDMAMSQGTNTRGVIGSYDCIGRNSRLVPSNSTLKRNTSSTSFVDYCESKTNQIEPNSREPTVISDSIKPHFETPHWLKLQKNPAYQSKFKFEDIIEKSETPTADMKKLIVARERDWTPNLQLSLNNSHDGAGGRKGLEAGKVDNFLSLSLAHPMSENQVESFKVEKDAAKTEIQFFPTESSK</sequence>
<feature type="region of interest" description="Disordered" evidence="5">
    <location>
        <begin position="1"/>
        <end position="93"/>
    </location>
</feature>
<dbReference type="Gene3D" id="1.10.10.60">
    <property type="entry name" value="Homeodomain-like"/>
    <property type="match status" value="1"/>
</dbReference>
<dbReference type="GO" id="GO:0003700">
    <property type="term" value="F:DNA-binding transcription factor activity"/>
    <property type="evidence" value="ECO:0007669"/>
    <property type="project" value="InterPro"/>
</dbReference>
<keyword evidence="4" id="KW-0539">Nucleus</keyword>
<dbReference type="SUPFAM" id="SSF46689">
    <property type="entry name" value="Homeodomain-like"/>
    <property type="match status" value="1"/>
</dbReference>
<dbReference type="InterPro" id="IPR006447">
    <property type="entry name" value="Myb_dom_plants"/>
</dbReference>
<dbReference type="InterPro" id="IPR009057">
    <property type="entry name" value="Homeodomain-like_sf"/>
</dbReference>
<feature type="compositionally biased region" description="Low complexity" evidence="5">
    <location>
        <begin position="68"/>
        <end position="80"/>
    </location>
</feature>
<keyword evidence="1" id="KW-0805">Transcription regulation</keyword>
<dbReference type="Pfam" id="PF00249">
    <property type="entry name" value="Myb_DNA-binding"/>
    <property type="match status" value="1"/>
</dbReference>
<dbReference type="OrthoDB" id="551907at2759"/>
<evidence type="ECO:0000256" key="1">
    <source>
        <dbReference type="ARBA" id="ARBA00023015"/>
    </source>
</evidence>
<keyword evidence="2" id="KW-0238">DNA-binding</keyword>
<dbReference type="InterPro" id="IPR046955">
    <property type="entry name" value="PHR1-like"/>
</dbReference>
<evidence type="ECO:0000256" key="3">
    <source>
        <dbReference type="ARBA" id="ARBA00023163"/>
    </source>
</evidence>
<dbReference type="FunCoup" id="A0A6I9RD31">
    <property type="interactions" value="95"/>
</dbReference>